<keyword evidence="3" id="KW-0862">Zinc</keyword>
<dbReference type="GO" id="GO:0008270">
    <property type="term" value="F:zinc ion binding"/>
    <property type="evidence" value="ECO:0007669"/>
    <property type="project" value="UniProtKB-KW"/>
</dbReference>
<dbReference type="STRING" id="7070.A0A139WMU9"/>
<dbReference type="OrthoDB" id="24526at2759"/>
<dbReference type="PANTHER" id="PTHR46858:SF5">
    <property type="entry name" value="E3 UBIQUITIN-PROTEIN LIGASE APD1-RELATED"/>
    <property type="match status" value="1"/>
</dbReference>
<dbReference type="CDD" id="cd16646">
    <property type="entry name" value="mRING-HC-C2H2C4_MDM2-like"/>
    <property type="match status" value="1"/>
</dbReference>
<proteinExistence type="predicted"/>
<feature type="region of interest" description="Disordered" evidence="4">
    <location>
        <begin position="31"/>
        <end position="69"/>
    </location>
</feature>
<feature type="region of interest" description="Disordered" evidence="4">
    <location>
        <begin position="217"/>
        <end position="303"/>
    </location>
</feature>
<name>A0A139WMU9_TRICA</name>
<sequence>MSTSTLPWRKRSFDDFESPIPVKRFNYYRLESESSPGSAADDTESIHSIQDKETDIVRDTSDTMSDSSEYDVDIEYEIESLSEGDDNIIIFDSSGAESEGVMYAAAVVGDSSLETFITDAEDSDNSRQDDSSSGLTDFWVCIQCKSQNDNPQFRFCDKCFQDRKAFFPPRPRRRKKAERSKEKSHSPVKLDALQSCLKGLSQDSGIGSSQEFESLGLDQIVIPNTEKPSTSLTEEGKNRKRQISESSLSDEYEEKRPRKQPKTKENKENIEKKSGDESDVAKNATSEKSCAVLDGEPPKSPEADQIKGPLPELKEDCIMCNVQPKNSVFLHGRIAHMCCCYGCAMRTWKSLKRCPICQRKVSNVVRVFTT</sequence>
<dbReference type="AlphaFoldDB" id="A0A139WMU9"/>
<accession>A0A139WMU9</accession>
<dbReference type="OMA" id="YRYCEKC"/>
<dbReference type="SUPFAM" id="SSF90209">
    <property type="entry name" value="Ran binding protein zinc finger-like"/>
    <property type="match status" value="1"/>
</dbReference>
<dbReference type="GO" id="GO:0043066">
    <property type="term" value="P:negative regulation of apoptotic process"/>
    <property type="evidence" value="ECO:0000318"/>
    <property type="project" value="GO_Central"/>
</dbReference>
<dbReference type="EMBL" id="KQ971312">
    <property type="protein sequence ID" value="KYB29262.1"/>
    <property type="molecule type" value="Genomic_DNA"/>
</dbReference>
<dbReference type="KEGG" id="tca:664204"/>
<reference evidence="5 6" key="2">
    <citation type="journal article" date="2010" name="Nucleic Acids Res.">
        <title>BeetleBase in 2010: revisions to provide comprehensive genomic information for Tribolium castaneum.</title>
        <authorList>
            <person name="Kim H.S."/>
            <person name="Murphy T."/>
            <person name="Xia J."/>
            <person name="Caragea D."/>
            <person name="Park Y."/>
            <person name="Beeman R.W."/>
            <person name="Lorenzen M.D."/>
            <person name="Butcher S."/>
            <person name="Manak J.R."/>
            <person name="Brown S.J."/>
        </authorList>
    </citation>
    <scope>NUCLEOTIDE SEQUENCE [LARGE SCALE GENOMIC DNA]</scope>
    <source>
        <strain evidence="5 6">Georgia GA2</strain>
    </source>
</reference>
<keyword evidence="6" id="KW-1185">Reference proteome</keyword>
<evidence type="ECO:0000256" key="1">
    <source>
        <dbReference type="ARBA" id="ARBA00022723"/>
    </source>
</evidence>
<dbReference type="InParanoid" id="A0A139WMU9"/>
<keyword evidence="2" id="KW-0863">Zinc-finger</keyword>
<reference evidence="5 6" key="1">
    <citation type="journal article" date="2008" name="Nature">
        <title>The genome of the model beetle and pest Tribolium castaneum.</title>
        <authorList>
            <consortium name="Tribolium Genome Sequencing Consortium"/>
            <person name="Richards S."/>
            <person name="Gibbs R.A."/>
            <person name="Weinstock G.M."/>
            <person name="Brown S.J."/>
            <person name="Denell R."/>
            <person name="Beeman R.W."/>
            <person name="Gibbs R."/>
            <person name="Beeman R.W."/>
            <person name="Brown S.J."/>
            <person name="Bucher G."/>
            <person name="Friedrich M."/>
            <person name="Grimmelikhuijzen C.J."/>
            <person name="Klingler M."/>
            <person name="Lorenzen M."/>
            <person name="Richards S."/>
            <person name="Roth S."/>
            <person name="Schroder R."/>
            <person name="Tautz D."/>
            <person name="Zdobnov E.M."/>
            <person name="Muzny D."/>
            <person name="Gibbs R.A."/>
            <person name="Weinstock G.M."/>
            <person name="Attaway T."/>
            <person name="Bell S."/>
            <person name="Buhay C.J."/>
            <person name="Chandrabose M.N."/>
            <person name="Chavez D."/>
            <person name="Clerk-Blankenburg K.P."/>
            <person name="Cree A."/>
            <person name="Dao M."/>
            <person name="Davis C."/>
            <person name="Chacko J."/>
            <person name="Dinh H."/>
            <person name="Dugan-Rocha S."/>
            <person name="Fowler G."/>
            <person name="Garner T.T."/>
            <person name="Garnes J."/>
            <person name="Gnirke A."/>
            <person name="Hawes A."/>
            <person name="Hernandez J."/>
            <person name="Hines S."/>
            <person name="Holder M."/>
            <person name="Hume J."/>
            <person name="Jhangiani S.N."/>
            <person name="Joshi V."/>
            <person name="Khan Z.M."/>
            <person name="Jackson L."/>
            <person name="Kovar C."/>
            <person name="Kowis A."/>
            <person name="Lee S."/>
            <person name="Lewis L.R."/>
            <person name="Margolis J."/>
            <person name="Morgan M."/>
            <person name="Nazareth L.V."/>
            <person name="Nguyen N."/>
            <person name="Okwuonu G."/>
            <person name="Parker D."/>
            <person name="Richards S."/>
            <person name="Ruiz S.J."/>
            <person name="Santibanez J."/>
            <person name="Savard J."/>
            <person name="Scherer S.E."/>
            <person name="Schneider B."/>
            <person name="Sodergren E."/>
            <person name="Tautz D."/>
            <person name="Vattahil S."/>
            <person name="Villasana D."/>
            <person name="White C.S."/>
            <person name="Wright R."/>
            <person name="Park Y."/>
            <person name="Beeman R.W."/>
            <person name="Lord J."/>
            <person name="Oppert B."/>
            <person name="Lorenzen M."/>
            <person name="Brown S."/>
            <person name="Wang L."/>
            <person name="Savard J."/>
            <person name="Tautz D."/>
            <person name="Richards S."/>
            <person name="Weinstock G."/>
            <person name="Gibbs R.A."/>
            <person name="Liu Y."/>
            <person name="Worley K."/>
            <person name="Weinstock G."/>
            <person name="Elsik C.G."/>
            <person name="Reese J.T."/>
            <person name="Elhaik E."/>
            <person name="Landan G."/>
            <person name="Graur D."/>
            <person name="Arensburger P."/>
            <person name="Atkinson P."/>
            <person name="Beeman R.W."/>
            <person name="Beidler J."/>
            <person name="Brown S.J."/>
            <person name="Demuth J.P."/>
            <person name="Drury D.W."/>
            <person name="Du Y.Z."/>
            <person name="Fujiwara H."/>
            <person name="Lorenzen M."/>
            <person name="Maselli V."/>
            <person name="Osanai M."/>
            <person name="Park Y."/>
            <person name="Robertson H.M."/>
            <person name="Tu Z."/>
            <person name="Wang J.J."/>
            <person name="Wang S."/>
            <person name="Richards S."/>
            <person name="Song H."/>
            <person name="Zhang L."/>
            <person name="Sodergren E."/>
            <person name="Werner D."/>
            <person name="Stanke M."/>
            <person name="Morgenstern B."/>
            <person name="Solovyev V."/>
            <person name="Kosarev P."/>
            <person name="Brown G."/>
            <person name="Chen H.C."/>
            <person name="Ermolaeva O."/>
            <person name="Hlavina W."/>
            <person name="Kapustin Y."/>
            <person name="Kiryutin B."/>
            <person name="Kitts P."/>
            <person name="Maglott D."/>
            <person name="Pruitt K."/>
            <person name="Sapojnikov V."/>
            <person name="Souvorov A."/>
            <person name="Mackey A.J."/>
            <person name="Waterhouse R.M."/>
            <person name="Wyder S."/>
            <person name="Zdobnov E.M."/>
            <person name="Zdobnov E.M."/>
            <person name="Wyder S."/>
            <person name="Kriventseva E.V."/>
            <person name="Kadowaki T."/>
            <person name="Bork P."/>
            <person name="Aranda M."/>
            <person name="Bao R."/>
            <person name="Beermann A."/>
            <person name="Berns N."/>
            <person name="Bolognesi R."/>
            <person name="Bonneton F."/>
            <person name="Bopp D."/>
            <person name="Brown S.J."/>
            <person name="Bucher G."/>
            <person name="Butts T."/>
            <person name="Chaumot A."/>
            <person name="Denell R.E."/>
            <person name="Ferrier D.E."/>
            <person name="Friedrich M."/>
            <person name="Gordon C.M."/>
            <person name="Jindra M."/>
            <person name="Klingler M."/>
            <person name="Lan Q."/>
            <person name="Lattorff H.M."/>
            <person name="Laudet V."/>
            <person name="von Levetsow C."/>
            <person name="Liu Z."/>
            <person name="Lutz R."/>
            <person name="Lynch J.A."/>
            <person name="da Fonseca R.N."/>
            <person name="Posnien N."/>
            <person name="Reuter R."/>
            <person name="Roth S."/>
            <person name="Savard J."/>
            <person name="Schinko J.B."/>
            <person name="Schmitt C."/>
            <person name="Schoppmeier M."/>
            <person name="Schroder R."/>
            <person name="Shippy T.D."/>
            <person name="Simonnet F."/>
            <person name="Marques-Souza H."/>
            <person name="Tautz D."/>
            <person name="Tomoyasu Y."/>
            <person name="Trauner J."/>
            <person name="Van der Zee M."/>
            <person name="Vervoort M."/>
            <person name="Wittkopp N."/>
            <person name="Wimmer E.A."/>
            <person name="Yang X."/>
            <person name="Jones A.K."/>
            <person name="Sattelle D.B."/>
            <person name="Ebert P.R."/>
            <person name="Nelson D."/>
            <person name="Scott J.G."/>
            <person name="Beeman R.W."/>
            <person name="Muthukrishnan S."/>
            <person name="Kramer K.J."/>
            <person name="Arakane Y."/>
            <person name="Beeman R.W."/>
            <person name="Zhu Q."/>
            <person name="Hogenkamp D."/>
            <person name="Dixit R."/>
            <person name="Oppert B."/>
            <person name="Jiang H."/>
            <person name="Zou Z."/>
            <person name="Marshall J."/>
            <person name="Elpidina E."/>
            <person name="Vinokurov K."/>
            <person name="Oppert C."/>
            <person name="Zou Z."/>
            <person name="Evans J."/>
            <person name="Lu Z."/>
            <person name="Zhao P."/>
            <person name="Sumathipala N."/>
            <person name="Altincicek B."/>
            <person name="Vilcinskas A."/>
            <person name="Williams M."/>
            <person name="Hultmark D."/>
            <person name="Hetru C."/>
            <person name="Jiang H."/>
            <person name="Grimmelikhuijzen C.J."/>
            <person name="Hauser F."/>
            <person name="Cazzamali G."/>
            <person name="Williamson M."/>
            <person name="Park Y."/>
            <person name="Li B."/>
            <person name="Tanaka Y."/>
            <person name="Predel R."/>
            <person name="Neupert S."/>
            <person name="Schachtner J."/>
            <person name="Verleyen P."/>
            <person name="Raible F."/>
            <person name="Bork P."/>
            <person name="Friedrich M."/>
            <person name="Walden K.K."/>
            <person name="Robertson H.M."/>
            <person name="Angeli S."/>
            <person name="Foret S."/>
            <person name="Bucher G."/>
            <person name="Schuetz S."/>
            <person name="Maleszka R."/>
            <person name="Wimmer E.A."/>
            <person name="Beeman R.W."/>
            <person name="Lorenzen M."/>
            <person name="Tomoyasu Y."/>
            <person name="Miller S.C."/>
            <person name="Grossmann D."/>
            <person name="Bucher G."/>
        </authorList>
    </citation>
    <scope>NUCLEOTIDE SEQUENCE [LARGE SCALE GENOMIC DNA]</scope>
    <source>
        <strain evidence="5 6">Georgia GA2</strain>
    </source>
</reference>
<dbReference type="InterPro" id="IPR036443">
    <property type="entry name" value="Znf_RanBP2_sf"/>
</dbReference>
<evidence type="ECO:0000313" key="6">
    <source>
        <dbReference type="Proteomes" id="UP000007266"/>
    </source>
</evidence>
<dbReference type="GO" id="GO:0061630">
    <property type="term" value="F:ubiquitin protein ligase activity"/>
    <property type="evidence" value="ECO:0000318"/>
    <property type="project" value="GO_Central"/>
</dbReference>
<evidence type="ECO:0000256" key="4">
    <source>
        <dbReference type="SAM" id="MobiDB-lite"/>
    </source>
</evidence>
<evidence type="ECO:0000313" key="5">
    <source>
        <dbReference type="EMBL" id="KYB29262.1"/>
    </source>
</evidence>
<feature type="compositionally biased region" description="Basic and acidic residues" evidence="4">
    <location>
        <begin position="49"/>
        <end position="61"/>
    </location>
</feature>
<feature type="compositionally biased region" description="Basic and acidic residues" evidence="4">
    <location>
        <begin position="262"/>
        <end position="280"/>
    </location>
</feature>
<dbReference type="GO" id="GO:0006511">
    <property type="term" value="P:ubiquitin-dependent protein catabolic process"/>
    <property type="evidence" value="ECO:0000318"/>
    <property type="project" value="GO_Central"/>
</dbReference>
<evidence type="ECO:0000256" key="2">
    <source>
        <dbReference type="ARBA" id="ARBA00022771"/>
    </source>
</evidence>
<evidence type="ECO:0000256" key="3">
    <source>
        <dbReference type="ARBA" id="ARBA00022833"/>
    </source>
</evidence>
<dbReference type="eggNOG" id="KOG4794">
    <property type="taxonomic scope" value="Eukaryota"/>
</dbReference>
<dbReference type="GO" id="GO:0045931">
    <property type="term" value="P:positive regulation of mitotic cell cycle"/>
    <property type="evidence" value="ECO:0000318"/>
    <property type="project" value="GO_Central"/>
</dbReference>
<protein>
    <submittedName>
        <fullName evidence="5">Uncharacterized protein</fullName>
    </submittedName>
</protein>
<keyword evidence="1" id="KW-0479">Metal-binding</keyword>
<dbReference type="Gene3D" id="3.30.40.10">
    <property type="entry name" value="Zinc/RING finger domain, C3HC4 (zinc finger)"/>
    <property type="match status" value="1"/>
</dbReference>
<dbReference type="Pfam" id="PF13920">
    <property type="entry name" value="zf-C3HC4_3"/>
    <property type="match status" value="1"/>
</dbReference>
<gene>
    <name evidence="5" type="primary">AUGUSTUS-3.0.2_32160</name>
    <name evidence="5" type="ORF">TcasGA2_TC032160</name>
</gene>
<dbReference type="InterPro" id="IPR013083">
    <property type="entry name" value="Znf_RING/FYVE/PHD"/>
</dbReference>
<organism evidence="5 6">
    <name type="scientific">Tribolium castaneum</name>
    <name type="common">Red flour beetle</name>
    <dbReference type="NCBI Taxonomy" id="7070"/>
    <lineage>
        <taxon>Eukaryota</taxon>
        <taxon>Metazoa</taxon>
        <taxon>Ecdysozoa</taxon>
        <taxon>Arthropoda</taxon>
        <taxon>Hexapoda</taxon>
        <taxon>Insecta</taxon>
        <taxon>Pterygota</taxon>
        <taxon>Neoptera</taxon>
        <taxon>Endopterygota</taxon>
        <taxon>Coleoptera</taxon>
        <taxon>Polyphaga</taxon>
        <taxon>Cucujiformia</taxon>
        <taxon>Tenebrionidae</taxon>
        <taxon>Tenebrionidae incertae sedis</taxon>
        <taxon>Tribolium</taxon>
    </lineage>
</organism>
<dbReference type="Proteomes" id="UP000007266">
    <property type="component" value="Linkage group 2"/>
</dbReference>
<dbReference type="PANTHER" id="PTHR46858">
    <property type="entry name" value="OS05G0521000 PROTEIN"/>
    <property type="match status" value="1"/>
</dbReference>
<dbReference type="Gene3D" id="2.30.30.380">
    <property type="entry name" value="Zn-finger domain of Sec23/24"/>
    <property type="match status" value="1"/>
</dbReference>